<feature type="transmembrane region" description="Helical" evidence="2">
    <location>
        <begin position="241"/>
        <end position="266"/>
    </location>
</feature>
<evidence type="ECO:0000256" key="2">
    <source>
        <dbReference type="SAM" id="Phobius"/>
    </source>
</evidence>
<dbReference type="Gene3D" id="1.20.1250.20">
    <property type="entry name" value="MFS general substrate transporter like domains"/>
    <property type="match status" value="2"/>
</dbReference>
<keyword evidence="2" id="KW-1133">Transmembrane helix</keyword>
<gene>
    <name evidence="3" type="ORF">GGR89_002636</name>
</gene>
<feature type="transmembrane region" description="Helical" evidence="2">
    <location>
        <begin position="395"/>
        <end position="421"/>
    </location>
</feature>
<feature type="transmembrane region" description="Helical" evidence="2">
    <location>
        <begin position="350"/>
        <end position="374"/>
    </location>
</feature>
<dbReference type="PANTHER" id="PTHR11328:SF24">
    <property type="entry name" value="MAJOR FACILITATOR SUPERFAMILY (MFS) PROFILE DOMAIN-CONTAINING PROTEIN"/>
    <property type="match status" value="1"/>
</dbReference>
<feature type="transmembrane region" description="Helical" evidence="2">
    <location>
        <begin position="319"/>
        <end position="338"/>
    </location>
</feature>
<dbReference type="AlphaFoldDB" id="A0A7X5Y0D7"/>
<dbReference type="GO" id="GO:0008643">
    <property type="term" value="P:carbohydrate transport"/>
    <property type="evidence" value="ECO:0007669"/>
    <property type="project" value="InterPro"/>
</dbReference>
<dbReference type="InterPro" id="IPR036259">
    <property type="entry name" value="MFS_trans_sf"/>
</dbReference>
<feature type="transmembrane region" description="Helical" evidence="2">
    <location>
        <begin position="23"/>
        <end position="47"/>
    </location>
</feature>
<feature type="transmembrane region" description="Helical" evidence="2">
    <location>
        <begin position="93"/>
        <end position="113"/>
    </location>
</feature>
<dbReference type="GO" id="GO:0005886">
    <property type="term" value="C:plasma membrane"/>
    <property type="evidence" value="ECO:0007669"/>
    <property type="project" value="TreeGrafter"/>
</dbReference>
<name>A0A7X5Y0D7_9SPHN</name>
<organism evidence="3 4">
    <name type="scientific">Sphingomonas trueperi</name>
    <dbReference type="NCBI Taxonomy" id="53317"/>
    <lineage>
        <taxon>Bacteria</taxon>
        <taxon>Pseudomonadati</taxon>
        <taxon>Pseudomonadota</taxon>
        <taxon>Alphaproteobacteria</taxon>
        <taxon>Sphingomonadales</taxon>
        <taxon>Sphingomonadaceae</taxon>
        <taxon>Sphingomonas</taxon>
    </lineage>
</organism>
<feature type="transmembrane region" description="Helical" evidence="2">
    <location>
        <begin position="53"/>
        <end position="72"/>
    </location>
</feature>
<feature type="transmembrane region" description="Helical" evidence="2">
    <location>
        <begin position="160"/>
        <end position="181"/>
    </location>
</feature>
<feature type="transmembrane region" description="Helical" evidence="2">
    <location>
        <begin position="441"/>
        <end position="460"/>
    </location>
</feature>
<comment type="caution">
    <text evidence="3">The sequence shown here is derived from an EMBL/GenBank/DDBJ whole genome shotgun (WGS) entry which is preliminary data.</text>
</comment>
<feature type="transmembrane region" description="Helical" evidence="2">
    <location>
        <begin position="286"/>
        <end position="307"/>
    </location>
</feature>
<keyword evidence="4" id="KW-1185">Reference proteome</keyword>
<evidence type="ECO:0000313" key="3">
    <source>
        <dbReference type="EMBL" id="NJB98305.1"/>
    </source>
</evidence>
<feature type="transmembrane region" description="Helical" evidence="2">
    <location>
        <begin position="119"/>
        <end position="139"/>
    </location>
</feature>
<dbReference type="GO" id="GO:0015293">
    <property type="term" value="F:symporter activity"/>
    <property type="evidence" value="ECO:0007669"/>
    <property type="project" value="InterPro"/>
</dbReference>
<protein>
    <submittedName>
        <fullName evidence="3">GPH family glycoside/pentoside/hexuronide:cation symporter</fullName>
    </submittedName>
</protein>
<dbReference type="InterPro" id="IPR039672">
    <property type="entry name" value="MFS_2"/>
</dbReference>
<dbReference type="EMBL" id="JAATJB010000007">
    <property type="protein sequence ID" value="NJB98305.1"/>
    <property type="molecule type" value="Genomic_DNA"/>
</dbReference>
<dbReference type="Proteomes" id="UP000531251">
    <property type="component" value="Unassembled WGS sequence"/>
</dbReference>
<keyword evidence="2" id="KW-0472">Membrane</keyword>
<reference evidence="3 4" key="1">
    <citation type="submission" date="2020-03" db="EMBL/GenBank/DDBJ databases">
        <title>Genomic Encyclopedia of Type Strains, Phase IV (KMG-IV): sequencing the most valuable type-strain genomes for metagenomic binning, comparative biology and taxonomic classification.</title>
        <authorList>
            <person name="Goeker M."/>
        </authorList>
    </citation>
    <scope>NUCLEOTIDE SEQUENCE [LARGE SCALE GENOMIC DNA]</scope>
    <source>
        <strain evidence="3 4">DSM 7225</strain>
    </source>
</reference>
<proteinExistence type="inferred from homology"/>
<evidence type="ECO:0000256" key="1">
    <source>
        <dbReference type="ARBA" id="ARBA00009617"/>
    </source>
</evidence>
<dbReference type="Pfam" id="PF13347">
    <property type="entry name" value="MFS_2"/>
    <property type="match status" value="1"/>
</dbReference>
<dbReference type="RefSeq" id="WP_206434307.1">
    <property type="nucleotide sequence ID" value="NZ_BAAADY010000003.1"/>
</dbReference>
<comment type="similarity">
    <text evidence="1">Belongs to the sodium:galactoside symporter (TC 2.A.2) family.</text>
</comment>
<accession>A0A7X5Y0D7</accession>
<sequence length="482" mass="52507">MAGRTAETPPVPPSRRVATPTMLAYGFGAAAYGVKDFCFVTFLLLFYNQVVGLPAAQVGFVIMCALLFDAFVDPAIGMLSDRTRSRWGRRHPWMYAAWLPIAVGWLFLWNPPAWSQSALLGWLFVTAVVVRTAVSAFEVPSQALSPELSSDYEERTRIMAYRFLFGWGGGMAMLMLSYGWFLAERAGQPHGQFDRAGYPGFAIGGAALMVVAILGSALGTHREIKNLPPVEIEPQPLRQSIAELFATLRNPAFLVLMTAALSYFVAQGISFSMSNYLYAHVWRFGNLAFQLLGATLFLGVVFAFLLAPRLARRMGKPRAATMAMVFAVLLLVAPYVLRLVGLFPAPGDPLLLPVLFAIFTVNATFAVSSTMLGASMLADVVEHSEVETGRRSEGVFFAGFFFVQKCSSGLGIFLTGLILSFSGFPDGAKPGTVPEGVIDRFTLIFCAVYLLLGAIAAFFYRRFPFGKAEHAARLAQLGARAD</sequence>
<dbReference type="PANTHER" id="PTHR11328">
    <property type="entry name" value="MAJOR FACILITATOR SUPERFAMILY DOMAIN-CONTAINING PROTEIN"/>
    <property type="match status" value="1"/>
</dbReference>
<feature type="transmembrane region" description="Helical" evidence="2">
    <location>
        <begin position="201"/>
        <end position="220"/>
    </location>
</feature>
<keyword evidence="2" id="KW-0812">Transmembrane</keyword>
<dbReference type="SUPFAM" id="SSF103473">
    <property type="entry name" value="MFS general substrate transporter"/>
    <property type="match status" value="1"/>
</dbReference>
<evidence type="ECO:0000313" key="4">
    <source>
        <dbReference type="Proteomes" id="UP000531251"/>
    </source>
</evidence>